<evidence type="ECO:0000313" key="3">
    <source>
        <dbReference type="Proteomes" id="UP000018949"/>
    </source>
</evidence>
<evidence type="ECO:0000313" key="2">
    <source>
        <dbReference type="EMBL" id="GAE48235.1"/>
    </source>
</evidence>
<organism evidence="2 3">
    <name type="scientific">Mesobacillus boroniphilus JCM 21738</name>
    <dbReference type="NCBI Taxonomy" id="1294265"/>
    <lineage>
        <taxon>Bacteria</taxon>
        <taxon>Bacillati</taxon>
        <taxon>Bacillota</taxon>
        <taxon>Bacilli</taxon>
        <taxon>Bacillales</taxon>
        <taxon>Bacillaceae</taxon>
        <taxon>Mesobacillus</taxon>
    </lineage>
</organism>
<protein>
    <submittedName>
        <fullName evidence="2">Uncharacterized protein</fullName>
    </submittedName>
</protein>
<reference evidence="2 3" key="1">
    <citation type="submission" date="2013-12" db="EMBL/GenBank/DDBJ databases">
        <title>NBRP : Genome information of microbial organism related human and environment.</title>
        <authorList>
            <person name="Hattori M."/>
            <person name="Oshima K."/>
            <person name="Inaba H."/>
            <person name="Suda W."/>
            <person name="Sakamoto M."/>
            <person name="Iino T."/>
            <person name="Kitahara M."/>
            <person name="Oshida Y."/>
            <person name="Iida T."/>
            <person name="Kudo T."/>
            <person name="Itoh T."/>
            <person name="Ahmed I."/>
            <person name="Ohkuma M."/>
        </authorList>
    </citation>
    <scope>NUCLEOTIDE SEQUENCE [LARGE SCALE GENOMIC DNA]</scope>
    <source>
        <strain evidence="2 3">JCM 21738</strain>
    </source>
</reference>
<feature type="chain" id="PRO_5004849333" evidence="1">
    <location>
        <begin position="32"/>
        <end position="76"/>
    </location>
</feature>
<dbReference type="AlphaFoldDB" id="W4RUX6"/>
<proteinExistence type="predicted"/>
<gene>
    <name evidence="2" type="ORF">JCM21738_5323</name>
</gene>
<feature type="signal peptide" evidence="1">
    <location>
        <begin position="1"/>
        <end position="31"/>
    </location>
</feature>
<sequence>MGNIKRKIFSWLTAVILLVSYAIPFSGQASAETVMTVQQAIENNRGTATIEGYIVGHAKGTNHIIMKRHLETIIIF</sequence>
<dbReference type="EMBL" id="BAUW01000144">
    <property type="protein sequence ID" value="GAE48235.1"/>
    <property type="molecule type" value="Genomic_DNA"/>
</dbReference>
<name>W4RUX6_9BACI</name>
<keyword evidence="3" id="KW-1185">Reference proteome</keyword>
<comment type="caution">
    <text evidence="2">The sequence shown here is derived from an EMBL/GenBank/DDBJ whole genome shotgun (WGS) entry which is preliminary data.</text>
</comment>
<accession>W4RUX6</accession>
<keyword evidence="1" id="KW-0732">Signal</keyword>
<evidence type="ECO:0000256" key="1">
    <source>
        <dbReference type="SAM" id="SignalP"/>
    </source>
</evidence>
<dbReference type="RefSeq" id="WP_052019833.1">
    <property type="nucleotide sequence ID" value="NZ_BAUW01000144.1"/>
</dbReference>
<dbReference type="Proteomes" id="UP000018949">
    <property type="component" value="Unassembled WGS sequence"/>
</dbReference>